<dbReference type="WBParaSite" id="PSAMB.scaffold3127size19576.g20419.t1">
    <property type="protein sequence ID" value="PSAMB.scaffold3127size19576.g20419.t1"/>
    <property type="gene ID" value="PSAMB.scaffold3127size19576.g20419"/>
</dbReference>
<sequence length="124" mass="13338">MADLANDALVVESNNNQMNNNDGERLVTVPPQPAAVARAPARVIKRLSPEDRCVVIHPPILCSPPLLVVNYLRGAVDCSRACVSLRLRGKLLLAVVASRWKVGRRWEQTAAAGARSVGAAHVLN</sequence>
<proteinExistence type="predicted"/>
<protein>
    <submittedName>
        <fullName evidence="2">Uncharacterized protein</fullName>
    </submittedName>
</protein>
<organism evidence="1 2">
    <name type="scientific">Plectus sambesii</name>
    <dbReference type="NCBI Taxonomy" id="2011161"/>
    <lineage>
        <taxon>Eukaryota</taxon>
        <taxon>Metazoa</taxon>
        <taxon>Ecdysozoa</taxon>
        <taxon>Nematoda</taxon>
        <taxon>Chromadorea</taxon>
        <taxon>Plectida</taxon>
        <taxon>Plectina</taxon>
        <taxon>Plectoidea</taxon>
        <taxon>Plectidae</taxon>
        <taxon>Plectus</taxon>
    </lineage>
</organism>
<dbReference type="Proteomes" id="UP000887566">
    <property type="component" value="Unplaced"/>
</dbReference>
<keyword evidence="1" id="KW-1185">Reference proteome</keyword>
<name>A0A914W5Z5_9BILA</name>
<accession>A0A914W5Z5</accession>
<reference evidence="2" key="1">
    <citation type="submission" date="2022-11" db="UniProtKB">
        <authorList>
            <consortium name="WormBaseParasite"/>
        </authorList>
    </citation>
    <scope>IDENTIFICATION</scope>
</reference>
<evidence type="ECO:0000313" key="1">
    <source>
        <dbReference type="Proteomes" id="UP000887566"/>
    </source>
</evidence>
<evidence type="ECO:0000313" key="2">
    <source>
        <dbReference type="WBParaSite" id="PSAMB.scaffold3127size19576.g20419.t1"/>
    </source>
</evidence>
<dbReference type="AlphaFoldDB" id="A0A914W5Z5"/>